<dbReference type="InterPro" id="IPR005625">
    <property type="entry name" value="PepSY-ass_TM"/>
</dbReference>
<evidence type="ECO:0000256" key="1">
    <source>
        <dbReference type="SAM" id="Phobius"/>
    </source>
</evidence>
<sequence length="361" mass="42012">MRKFFLRVHQIIGVMVALIIMVMGLTGSYLVWSREITPVVYSYTHQLDVDKPDYTLDKTVNFLTESYPSLRLTKIVLPLQKKSPLRLILNDAQDIRQEIYFDFEQEKVLNIYGRNNTYDPFLHRLHTELLGGNIGKFILGLLGICLLILSLTGIFLWKGWKRFRMGFKVRWLSKPQVINYDLHQFIGIFSFILVANMAITGSILAFEQPINKLFSPSNLETVTVNNQSLMVNNNTNLSSLDSLLREAKHITGENNFTEVKFVEERDIIEFRFKQGYDINPRGRSYISFNGKTGELLNVDKFSEKSFYQRFRVWSDVFHYGILFGIFSMGVYFVFGFVLVGLSLTGFLIWIQKKKFFFTKAK</sequence>
<dbReference type="PANTHER" id="PTHR34219">
    <property type="entry name" value="IRON-REGULATED INNER MEMBRANE PROTEIN-RELATED"/>
    <property type="match status" value="1"/>
</dbReference>
<protein>
    <submittedName>
        <fullName evidence="2">PepSY domain-containing protein</fullName>
    </submittedName>
</protein>
<dbReference type="Pfam" id="PF03929">
    <property type="entry name" value="PepSY_TM"/>
    <property type="match status" value="1"/>
</dbReference>
<keyword evidence="1" id="KW-0472">Membrane</keyword>
<organism evidence="2 3">
    <name type="scientific">Cyanobacterium stanieri LEGE 03274</name>
    <dbReference type="NCBI Taxonomy" id="1828756"/>
    <lineage>
        <taxon>Bacteria</taxon>
        <taxon>Bacillati</taxon>
        <taxon>Cyanobacteriota</taxon>
        <taxon>Cyanophyceae</taxon>
        <taxon>Oscillatoriophycideae</taxon>
        <taxon>Chroococcales</taxon>
        <taxon>Geminocystaceae</taxon>
        <taxon>Cyanobacterium</taxon>
    </lineage>
</organism>
<keyword evidence="1" id="KW-0812">Transmembrane</keyword>
<gene>
    <name evidence="2" type="ORF">IQ215_08775</name>
</gene>
<comment type="caution">
    <text evidence="2">The sequence shown here is derived from an EMBL/GenBank/DDBJ whole genome shotgun (WGS) entry which is preliminary data.</text>
</comment>
<keyword evidence="3" id="KW-1185">Reference proteome</keyword>
<evidence type="ECO:0000313" key="2">
    <source>
        <dbReference type="EMBL" id="MBE9222788.1"/>
    </source>
</evidence>
<feature type="transmembrane region" description="Helical" evidence="1">
    <location>
        <begin position="178"/>
        <end position="206"/>
    </location>
</feature>
<evidence type="ECO:0000313" key="3">
    <source>
        <dbReference type="Proteomes" id="UP000654604"/>
    </source>
</evidence>
<proteinExistence type="predicted"/>
<name>A0ABR9V4I1_9CHRO</name>
<reference evidence="2 3" key="1">
    <citation type="submission" date="2020-10" db="EMBL/GenBank/DDBJ databases">
        <authorList>
            <person name="Castelo-Branco R."/>
            <person name="Eusebio N."/>
            <person name="Adriana R."/>
            <person name="Vieira A."/>
            <person name="Brugerolle De Fraissinette N."/>
            <person name="Rezende De Castro R."/>
            <person name="Schneider M.P."/>
            <person name="Vasconcelos V."/>
            <person name="Leao P.N."/>
        </authorList>
    </citation>
    <scope>NUCLEOTIDE SEQUENCE [LARGE SCALE GENOMIC DNA]</scope>
    <source>
        <strain evidence="2 3">LEGE 03274</strain>
    </source>
</reference>
<feature type="transmembrane region" description="Helical" evidence="1">
    <location>
        <begin position="316"/>
        <end position="349"/>
    </location>
</feature>
<feature type="transmembrane region" description="Helical" evidence="1">
    <location>
        <begin position="137"/>
        <end position="157"/>
    </location>
</feature>
<dbReference type="Proteomes" id="UP000654604">
    <property type="component" value="Unassembled WGS sequence"/>
</dbReference>
<accession>A0ABR9V4I1</accession>
<keyword evidence="1" id="KW-1133">Transmembrane helix</keyword>
<dbReference type="EMBL" id="JADEWC010000017">
    <property type="protein sequence ID" value="MBE9222788.1"/>
    <property type="molecule type" value="Genomic_DNA"/>
</dbReference>
<dbReference type="RefSeq" id="WP_193800938.1">
    <property type="nucleotide sequence ID" value="NZ_JADEWC010000017.1"/>
</dbReference>
<feature type="transmembrane region" description="Helical" evidence="1">
    <location>
        <begin position="12"/>
        <end position="32"/>
    </location>
</feature>